<evidence type="ECO:0000313" key="9">
    <source>
        <dbReference type="EMBL" id="CAL0306718.1"/>
    </source>
</evidence>
<dbReference type="SUPFAM" id="SSF54171">
    <property type="entry name" value="DNA-binding domain"/>
    <property type="match status" value="1"/>
</dbReference>
<dbReference type="SMART" id="SM00380">
    <property type="entry name" value="AP2"/>
    <property type="match status" value="1"/>
</dbReference>
<reference evidence="9 10" key="1">
    <citation type="submission" date="2024-03" db="EMBL/GenBank/DDBJ databases">
        <authorList>
            <person name="Martinez-Hernandez J."/>
        </authorList>
    </citation>
    <scope>NUCLEOTIDE SEQUENCE [LARGE SCALE GENOMIC DNA]</scope>
</reference>
<evidence type="ECO:0000256" key="3">
    <source>
        <dbReference type="ARBA" id="ARBA00023125"/>
    </source>
</evidence>
<dbReference type="InterPro" id="IPR016177">
    <property type="entry name" value="DNA-bd_dom_sf"/>
</dbReference>
<dbReference type="PANTHER" id="PTHR31190">
    <property type="entry name" value="DNA-BINDING DOMAIN"/>
    <property type="match status" value="1"/>
</dbReference>
<protein>
    <recommendedName>
        <fullName evidence="8">AP2/ERF domain-containing protein</fullName>
    </recommendedName>
</protein>
<dbReference type="PANTHER" id="PTHR31190:SF489">
    <property type="entry name" value="ETHYLENE-RESPONSIVE TRANSCRIPTION FACTOR ERF113-RELATED"/>
    <property type="match status" value="1"/>
</dbReference>
<evidence type="ECO:0000259" key="8">
    <source>
        <dbReference type="PROSITE" id="PS51032"/>
    </source>
</evidence>
<evidence type="ECO:0000256" key="4">
    <source>
        <dbReference type="ARBA" id="ARBA00023163"/>
    </source>
</evidence>
<evidence type="ECO:0000256" key="1">
    <source>
        <dbReference type="ARBA" id="ARBA00004123"/>
    </source>
</evidence>
<feature type="region of interest" description="Disordered" evidence="7">
    <location>
        <begin position="145"/>
        <end position="212"/>
    </location>
</feature>
<dbReference type="Pfam" id="PF00847">
    <property type="entry name" value="AP2"/>
    <property type="match status" value="1"/>
</dbReference>
<dbReference type="GO" id="GO:0009873">
    <property type="term" value="P:ethylene-activated signaling pathway"/>
    <property type="evidence" value="ECO:0007669"/>
    <property type="project" value="InterPro"/>
</dbReference>
<dbReference type="InterPro" id="IPR036955">
    <property type="entry name" value="AP2/ERF_dom_sf"/>
</dbReference>
<evidence type="ECO:0000256" key="7">
    <source>
        <dbReference type="SAM" id="MobiDB-lite"/>
    </source>
</evidence>
<feature type="domain" description="AP2/ERF" evidence="8">
    <location>
        <begin position="74"/>
        <end position="131"/>
    </location>
</feature>
<feature type="compositionally biased region" description="Polar residues" evidence="7">
    <location>
        <begin position="193"/>
        <end position="203"/>
    </location>
</feature>
<proteinExistence type="inferred from homology"/>
<dbReference type="PRINTS" id="PR00367">
    <property type="entry name" value="ETHRSPELEMNT"/>
</dbReference>
<dbReference type="AlphaFoldDB" id="A0AAV1WC01"/>
<organism evidence="9 10">
    <name type="scientific">Lupinus luteus</name>
    <name type="common">European yellow lupine</name>
    <dbReference type="NCBI Taxonomy" id="3873"/>
    <lineage>
        <taxon>Eukaryota</taxon>
        <taxon>Viridiplantae</taxon>
        <taxon>Streptophyta</taxon>
        <taxon>Embryophyta</taxon>
        <taxon>Tracheophyta</taxon>
        <taxon>Spermatophyta</taxon>
        <taxon>Magnoliopsida</taxon>
        <taxon>eudicotyledons</taxon>
        <taxon>Gunneridae</taxon>
        <taxon>Pentapetalae</taxon>
        <taxon>rosids</taxon>
        <taxon>fabids</taxon>
        <taxon>Fabales</taxon>
        <taxon>Fabaceae</taxon>
        <taxon>Papilionoideae</taxon>
        <taxon>50 kb inversion clade</taxon>
        <taxon>genistoids sensu lato</taxon>
        <taxon>core genistoids</taxon>
        <taxon>Genisteae</taxon>
        <taxon>Lupinus</taxon>
    </lineage>
</organism>
<dbReference type="GO" id="GO:0005634">
    <property type="term" value="C:nucleus"/>
    <property type="evidence" value="ECO:0007669"/>
    <property type="project" value="UniProtKB-SubCell"/>
</dbReference>
<dbReference type="GO" id="GO:0003700">
    <property type="term" value="F:DNA-binding transcription factor activity"/>
    <property type="evidence" value="ECO:0007669"/>
    <property type="project" value="InterPro"/>
</dbReference>
<dbReference type="Gene3D" id="3.30.730.10">
    <property type="entry name" value="AP2/ERF domain"/>
    <property type="match status" value="1"/>
</dbReference>
<evidence type="ECO:0000256" key="2">
    <source>
        <dbReference type="ARBA" id="ARBA00023015"/>
    </source>
</evidence>
<dbReference type="GO" id="GO:0003677">
    <property type="term" value="F:DNA binding"/>
    <property type="evidence" value="ECO:0007669"/>
    <property type="project" value="UniProtKB-KW"/>
</dbReference>
<comment type="subcellular location">
    <subcellularLocation>
        <location evidence="1">Nucleus</location>
    </subcellularLocation>
</comment>
<keyword evidence="10" id="KW-1185">Reference proteome</keyword>
<dbReference type="InterPro" id="IPR044808">
    <property type="entry name" value="ERF_plant"/>
</dbReference>
<keyword evidence="3" id="KW-0238">DNA-binding</keyword>
<dbReference type="PROSITE" id="PS51032">
    <property type="entry name" value="AP2_ERF"/>
    <property type="match status" value="1"/>
</dbReference>
<name>A0AAV1WC01_LUPLU</name>
<feature type="compositionally biased region" description="Low complexity" evidence="7">
    <location>
        <begin position="166"/>
        <end position="175"/>
    </location>
</feature>
<dbReference type="EMBL" id="CAXHTB010000005">
    <property type="protein sequence ID" value="CAL0306718.1"/>
    <property type="molecule type" value="Genomic_DNA"/>
</dbReference>
<evidence type="ECO:0000256" key="6">
    <source>
        <dbReference type="ARBA" id="ARBA00024343"/>
    </source>
</evidence>
<gene>
    <name evidence="9" type="ORF">LLUT_LOCUS7778</name>
</gene>
<keyword evidence="5" id="KW-0539">Nucleus</keyword>
<dbReference type="FunFam" id="3.30.730.10:FF:000001">
    <property type="entry name" value="Ethylene-responsive transcription factor 2"/>
    <property type="match status" value="1"/>
</dbReference>
<evidence type="ECO:0000256" key="5">
    <source>
        <dbReference type="ARBA" id="ARBA00023242"/>
    </source>
</evidence>
<accession>A0AAV1WC01</accession>
<dbReference type="Proteomes" id="UP001497480">
    <property type="component" value="Unassembled WGS sequence"/>
</dbReference>
<comment type="caution">
    <text evidence="9">The sequence shown here is derived from an EMBL/GenBank/DDBJ whole genome shotgun (WGS) entry which is preliminary data.</text>
</comment>
<dbReference type="InterPro" id="IPR001471">
    <property type="entry name" value="AP2/ERF_dom"/>
</dbReference>
<dbReference type="CDD" id="cd00018">
    <property type="entry name" value="AP2"/>
    <property type="match status" value="1"/>
</dbReference>
<comment type="similarity">
    <text evidence="6">Belongs to the AP2/ERF transcription factor family. ERF subfamily.</text>
</comment>
<evidence type="ECO:0000313" key="10">
    <source>
        <dbReference type="Proteomes" id="UP001497480"/>
    </source>
</evidence>
<keyword evidence="4" id="KW-0804">Transcription</keyword>
<sequence>MERGDEEKEQIFPVYSNQSQKDMSAMVSALVQVIGGTPSVHEKDSLASSIQSNIAPQIQQSQPSQDQGNIRRRHYRGVRHRPWGKWAAEIRNPKKAVRVWLGTFETAEAAALAYDQAAFSFKGCKAKLNFPERVPITSTQFVSTTEKISAPPPNYSSPLQLHGAASSCSSSSSSSGLASQQNQEDLVHFSMQFGASSSTSEPARNSDMDGTL</sequence>
<keyword evidence="2" id="KW-0805">Transcription regulation</keyword>